<dbReference type="SUPFAM" id="SSF52172">
    <property type="entry name" value="CheY-like"/>
    <property type="match status" value="1"/>
</dbReference>
<dbReference type="SMART" id="SM00448">
    <property type="entry name" value="REC"/>
    <property type="match status" value="1"/>
</dbReference>
<evidence type="ECO:0000256" key="4">
    <source>
        <dbReference type="ARBA" id="ARBA00023015"/>
    </source>
</evidence>
<dbReference type="CDD" id="cd17574">
    <property type="entry name" value="REC_OmpR"/>
    <property type="match status" value="1"/>
</dbReference>
<dbReference type="Gene3D" id="1.10.10.10">
    <property type="entry name" value="Winged helix-like DNA-binding domain superfamily/Winged helix DNA-binding domain"/>
    <property type="match status" value="1"/>
</dbReference>
<dbReference type="CDD" id="cd00383">
    <property type="entry name" value="trans_reg_C"/>
    <property type="match status" value="1"/>
</dbReference>
<protein>
    <recommendedName>
        <fullName evidence="1">Stage 0 sporulation protein A homolog</fullName>
    </recommendedName>
</protein>
<dbReference type="Proteomes" id="UP000768567">
    <property type="component" value="Unassembled WGS sequence"/>
</dbReference>
<keyword evidence="5 9" id="KW-0238">DNA-binding</keyword>
<proteinExistence type="predicted"/>
<dbReference type="SMART" id="SM00862">
    <property type="entry name" value="Trans_reg_C"/>
    <property type="match status" value="1"/>
</dbReference>
<dbReference type="EMBL" id="JADCKC010000002">
    <property type="protein sequence ID" value="MBE5037863.1"/>
    <property type="molecule type" value="Genomic_DNA"/>
</dbReference>
<feature type="domain" description="OmpR/PhoB-type" evidence="11">
    <location>
        <begin position="122"/>
        <end position="217"/>
    </location>
</feature>
<evidence type="ECO:0000313" key="13">
    <source>
        <dbReference type="Proteomes" id="UP000768567"/>
    </source>
</evidence>
<evidence type="ECO:0000256" key="2">
    <source>
        <dbReference type="ARBA" id="ARBA00022553"/>
    </source>
</evidence>
<keyword evidence="2 8" id="KW-0597">Phosphoprotein</keyword>
<evidence type="ECO:0000259" key="11">
    <source>
        <dbReference type="PROSITE" id="PS51755"/>
    </source>
</evidence>
<keyword evidence="3" id="KW-0902">Two-component regulatory system</keyword>
<dbReference type="PROSITE" id="PS50110">
    <property type="entry name" value="RESPONSE_REGULATORY"/>
    <property type="match status" value="1"/>
</dbReference>
<dbReference type="InterPro" id="IPR036388">
    <property type="entry name" value="WH-like_DNA-bd_sf"/>
</dbReference>
<dbReference type="InterPro" id="IPR001789">
    <property type="entry name" value="Sig_transdc_resp-reg_receiver"/>
</dbReference>
<sequence length="219" mass="24427">MYPVLIVEDERPIADLIDLTLRRMQYTCVQAHSGEQAADLILSRKFDLILLDVMLPGIDGFGLMEYIAPTGTPVIFLSARASVEDRVKGLRLGAYDYIVKPFAPEELLARVDGLMRHTGRRSASIRLWDVAIDPAARGVTRAGQPVDLTPKEYDLLMVLVQSRGIALYRSVLLERVWGLDSDTGPRALDLYISRLRKKLGWGDKIRTVSGVGYLLEGET</sequence>
<comment type="caution">
    <text evidence="12">The sequence shown here is derived from an EMBL/GenBank/DDBJ whole genome shotgun (WGS) entry which is preliminary data.</text>
</comment>
<evidence type="ECO:0000256" key="5">
    <source>
        <dbReference type="ARBA" id="ARBA00023125"/>
    </source>
</evidence>
<evidence type="ECO:0000256" key="9">
    <source>
        <dbReference type="PROSITE-ProRule" id="PRU01091"/>
    </source>
</evidence>
<dbReference type="Pfam" id="PF00486">
    <property type="entry name" value="Trans_reg_C"/>
    <property type="match status" value="1"/>
</dbReference>
<dbReference type="RefSeq" id="WP_193501524.1">
    <property type="nucleotide sequence ID" value="NZ_JADCKC010000002.1"/>
</dbReference>
<dbReference type="InterPro" id="IPR039420">
    <property type="entry name" value="WalR-like"/>
</dbReference>
<dbReference type="PROSITE" id="PS51755">
    <property type="entry name" value="OMPR_PHOB"/>
    <property type="match status" value="1"/>
</dbReference>
<evidence type="ECO:0000256" key="7">
    <source>
        <dbReference type="ARBA" id="ARBA00024867"/>
    </source>
</evidence>
<accession>A0ABR9R3Y5</accession>
<dbReference type="PANTHER" id="PTHR48111">
    <property type="entry name" value="REGULATOR OF RPOS"/>
    <property type="match status" value="1"/>
</dbReference>
<evidence type="ECO:0000256" key="6">
    <source>
        <dbReference type="ARBA" id="ARBA00023163"/>
    </source>
</evidence>
<dbReference type="InterPro" id="IPR001867">
    <property type="entry name" value="OmpR/PhoB-type_DNA-bd"/>
</dbReference>
<dbReference type="Gene3D" id="6.10.250.690">
    <property type="match status" value="1"/>
</dbReference>
<comment type="function">
    <text evidence="7">May play the central regulatory role in sporulation. It may be an element of the effector pathway responsible for the activation of sporulation genes in response to nutritional stress. Spo0A may act in concert with spo0H (a sigma factor) to control the expression of some genes that are critical to the sporulation process.</text>
</comment>
<name>A0ABR9R3Y5_9FIRM</name>
<feature type="domain" description="Response regulatory" evidence="10">
    <location>
        <begin position="3"/>
        <end position="115"/>
    </location>
</feature>
<dbReference type="InterPro" id="IPR011006">
    <property type="entry name" value="CheY-like_superfamily"/>
</dbReference>
<dbReference type="PANTHER" id="PTHR48111:SF22">
    <property type="entry name" value="REGULATOR OF RPOS"/>
    <property type="match status" value="1"/>
</dbReference>
<dbReference type="Gene3D" id="3.40.50.2300">
    <property type="match status" value="1"/>
</dbReference>
<gene>
    <name evidence="12" type="ORF">INF35_08710</name>
</gene>
<evidence type="ECO:0000256" key="8">
    <source>
        <dbReference type="PROSITE-ProRule" id="PRU00169"/>
    </source>
</evidence>
<feature type="modified residue" description="4-aspartylphosphate" evidence="8">
    <location>
        <position position="52"/>
    </location>
</feature>
<keyword evidence="4" id="KW-0805">Transcription regulation</keyword>
<reference evidence="12 13" key="1">
    <citation type="submission" date="2020-10" db="EMBL/GenBank/DDBJ databases">
        <title>ChiBAC.</title>
        <authorList>
            <person name="Zenner C."/>
            <person name="Hitch T.C.A."/>
            <person name="Clavel T."/>
        </authorList>
    </citation>
    <scope>NUCLEOTIDE SEQUENCE [LARGE SCALE GENOMIC DNA]</scope>
    <source>
        <strain evidence="12 13">DSM 109015</strain>
    </source>
</reference>
<keyword evidence="6" id="KW-0804">Transcription</keyword>
<evidence type="ECO:0000256" key="3">
    <source>
        <dbReference type="ARBA" id="ARBA00023012"/>
    </source>
</evidence>
<evidence type="ECO:0000256" key="1">
    <source>
        <dbReference type="ARBA" id="ARBA00018672"/>
    </source>
</evidence>
<keyword evidence="13" id="KW-1185">Reference proteome</keyword>
<evidence type="ECO:0000259" key="10">
    <source>
        <dbReference type="PROSITE" id="PS50110"/>
    </source>
</evidence>
<organism evidence="12 13">
    <name type="scientific">Gemmiger gallinarum</name>
    <dbReference type="NCBI Taxonomy" id="2779354"/>
    <lineage>
        <taxon>Bacteria</taxon>
        <taxon>Bacillati</taxon>
        <taxon>Bacillota</taxon>
        <taxon>Clostridia</taxon>
        <taxon>Eubacteriales</taxon>
        <taxon>Gemmiger</taxon>
    </lineage>
</organism>
<evidence type="ECO:0000313" key="12">
    <source>
        <dbReference type="EMBL" id="MBE5037863.1"/>
    </source>
</evidence>
<feature type="DNA-binding region" description="OmpR/PhoB-type" evidence="9">
    <location>
        <begin position="122"/>
        <end position="217"/>
    </location>
</feature>
<dbReference type="Pfam" id="PF00072">
    <property type="entry name" value="Response_reg"/>
    <property type="match status" value="1"/>
</dbReference>